<feature type="transmembrane region" description="Helical" evidence="1">
    <location>
        <begin position="93"/>
        <end position="111"/>
    </location>
</feature>
<evidence type="ECO:0000313" key="2">
    <source>
        <dbReference type="EMBL" id="OGM77548.1"/>
    </source>
</evidence>
<feature type="transmembrane region" description="Helical" evidence="1">
    <location>
        <begin position="225"/>
        <end position="253"/>
    </location>
</feature>
<feature type="transmembrane region" description="Helical" evidence="1">
    <location>
        <begin position="146"/>
        <end position="163"/>
    </location>
</feature>
<reference evidence="2 3" key="1">
    <citation type="journal article" date="2016" name="Nat. Commun.">
        <title>Thousands of microbial genomes shed light on interconnected biogeochemical processes in an aquifer system.</title>
        <authorList>
            <person name="Anantharaman K."/>
            <person name="Brown C.T."/>
            <person name="Hug L.A."/>
            <person name="Sharon I."/>
            <person name="Castelle C.J."/>
            <person name="Probst A.J."/>
            <person name="Thomas B.C."/>
            <person name="Singh A."/>
            <person name="Wilkins M.J."/>
            <person name="Karaoz U."/>
            <person name="Brodie E.L."/>
            <person name="Williams K.H."/>
            <person name="Hubbard S.S."/>
            <person name="Banfield J.F."/>
        </authorList>
    </citation>
    <scope>NUCLEOTIDE SEQUENCE [LARGE SCALE GENOMIC DNA]</scope>
</reference>
<organism evidence="2 3">
    <name type="scientific">Candidatus Woesebacteria bacterium RIFOXYA1_FULL_43_9</name>
    <dbReference type="NCBI Taxonomy" id="1802534"/>
    <lineage>
        <taxon>Bacteria</taxon>
        <taxon>Candidatus Woeseibacteriota</taxon>
    </lineage>
</organism>
<feature type="transmembrane region" description="Helical" evidence="1">
    <location>
        <begin position="346"/>
        <end position="365"/>
    </location>
</feature>
<feature type="transmembrane region" description="Helical" evidence="1">
    <location>
        <begin position="402"/>
        <end position="420"/>
    </location>
</feature>
<evidence type="ECO:0000256" key="1">
    <source>
        <dbReference type="SAM" id="Phobius"/>
    </source>
</evidence>
<accession>A0A1F8CP63</accession>
<proteinExistence type="predicted"/>
<name>A0A1F8CP63_9BACT</name>
<feature type="transmembrane region" description="Helical" evidence="1">
    <location>
        <begin position="265"/>
        <end position="287"/>
    </location>
</feature>
<sequence length="435" mass="49710">MRIVNSLSKRKSEFVSVVIFFLILLIPTQLRYHFWPDYSIIQGIKVDYLSVHISLFDVVWLAMILPVIPDLIRNLPDIIGNLYKKSPGSRVKHGMTLIIITLNLLFSQLPLNSLYKYFQLFQAVSLYWLLTQLPNQKKVLGVVKKAFLVGLCLMSLLAVWQFIKNGSVGGLWYFFGERTFSVTTPGISTFVLWGREHIRPYAFFSHPNSLAGYLGVSLLVVPMPVVLWVVVLVVILMTNSWNALIAVVIVLILKRSLPWRMARRGLMKLVVWGFVLFNLVFYLLSWISAPDVLISAQRGLAGRLFLTKEVLTQIVSLLPFGLGAGNEILATAQSNFFWTPQPVHNLLLILFADFGFLIFVICYLVHRWMDLLSKQKGGFELLLFVLLTGIFDHYWWTLPQNLLLIPVLLYIINASSPVSSPRRRGSRLDSRLDRE</sequence>
<keyword evidence="1" id="KW-0812">Transmembrane</keyword>
<dbReference type="Proteomes" id="UP000179241">
    <property type="component" value="Unassembled WGS sequence"/>
</dbReference>
<feature type="transmembrane region" description="Helical" evidence="1">
    <location>
        <begin position="377"/>
        <end position="396"/>
    </location>
</feature>
<evidence type="ECO:0008006" key="4">
    <source>
        <dbReference type="Google" id="ProtNLM"/>
    </source>
</evidence>
<feature type="transmembrane region" description="Helical" evidence="1">
    <location>
        <begin position="12"/>
        <end position="30"/>
    </location>
</feature>
<comment type="caution">
    <text evidence="2">The sequence shown here is derived from an EMBL/GenBank/DDBJ whole genome shotgun (WGS) entry which is preliminary data.</text>
</comment>
<evidence type="ECO:0000313" key="3">
    <source>
        <dbReference type="Proteomes" id="UP000179241"/>
    </source>
</evidence>
<gene>
    <name evidence="2" type="ORF">A2188_02100</name>
</gene>
<dbReference type="AlphaFoldDB" id="A0A1F8CP63"/>
<dbReference type="EMBL" id="MGHU01000016">
    <property type="protein sequence ID" value="OGM77548.1"/>
    <property type="molecule type" value="Genomic_DNA"/>
</dbReference>
<keyword evidence="1" id="KW-0472">Membrane</keyword>
<protein>
    <recommendedName>
        <fullName evidence="4">O-antigen polymerase</fullName>
    </recommendedName>
</protein>
<keyword evidence="1" id="KW-1133">Transmembrane helix</keyword>